<name>M4Z5C5_9BRAD</name>
<keyword evidence="3" id="KW-0804">Transcription</keyword>
<dbReference type="Gene3D" id="1.10.10.60">
    <property type="entry name" value="Homeodomain-like"/>
    <property type="match status" value="1"/>
</dbReference>
<reference evidence="5 6" key="1">
    <citation type="journal article" date="2013" name="Appl. Environ. Microbiol.">
        <title>Genome analysis suggests that the soil oligotrophic bacterium Agromonas oligotrophica (Bradyrhizobium oligotrophicum) is a nitrogen-fixing symbiont of Aeschynomene indica.</title>
        <authorList>
            <person name="Okubo T."/>
            <person name="Fukushima S."/>
            <person name="Itakura M."/>
            <person name="Oshima K."/>
            <person name="Longtonglang A."/>
            <person name="Teaumroong N."/>
            <person name="Mitsui H."/>
            <person name="Hattori M."/>
            <person name="Hattori R."/>
            <person name="Hattori T."/>
            <person name="Minamisawa K."/>
        </authorList>
    </citation>
    <scope>NUCLEOTIDE SEQUENCE [LARGE SCALE GENOMIC DNA]</scope>
    <source>
        <strain evidence="5 6">S58</strain>
    </source>
</reference>
<evidence type="ECO:0000256" key="3">
    <source>
        <dbReference type="ARBA" id="ARBA00023163"/>
    </source>
</evidence>
<dbReference type="SMART" id="SM00342">
    <property type="entry name" value="HTH_ARAC"/>
    <property type="match status" value="1"/>
</dbReference>
<sequence length="324" mass="35986">MSYGPVRSISVMHRRFTSPDEWHSAIEPHFAGSRYTRRAHSFSVWGRLERLCDALLVDNYVAASGLGPANDTYGFSIDPTETGSCFILLQRFGSAFVKQSDRATELRAGEWAIFDASVPTSFLIPDGSRTIGVTVSHRYCEHWPRTQLGGTRLERSAESRVALSMISEALGSAEWPNLRVQASMEVLFMDAVEASLPASAAKRSAFIPNAAKIDQVRQAIEVQLSNPDLGPDGIGRSVGLSRRSLYRLVRRINQTPMGLVQELRLARAARLLRDRAEEPQSITDVSYLVGFVDPAHFSRVFRARYGQSPRQWSSSRTDGQAPAR</sequence>
<dbReference type="RefSeq" id="WP_015665257.1">
    <property type="nucleotide sequence ID" value="NC_020453.1"/>
</dbReference>
<gene>
    <name evidence="5" type="ORF">S58_21250</name>
</gene>
<dbReference type="InterPro" id="IPR050204">
    <property type="entry name" value="AraC_XylS_family_regulators"/>
</dbReference>
<dbReference type="HOGENOM" id="CLU_049704_1_1_5"/>
<evidence type="ECO:0000256" key="2">
    <source>
        <dbReference type="ARBA" id="ARBA00023125"/>
    </source>
</evidence>
<organism evidence="5 6">
    <name type="scientific">Bradyrhizobium oligotrophicum S58</name>
    <dbReference type="NCBI Taxonomy" id="1245469"/>
    <lineage>
        <taxon>Bacteria</taxon>
        <taxon>Pseudomonadati</taxon>
        <taxon>Pseudomonadota</taxon>
        <taxon>Alphaproteobacteria</taxon>
        <taxon>Hyphomicrobiales</taxon>
        <taxon>Nitrobacteraceae</taxon>
        <taxon>Bradyrhizobium</taxon>
    </lineage>
</organism>
<dbReference type="InterPro" id="IPR009057">
    <property type="entry name" value="Homeodomain-like_sf"/>
</dbReference>
<evidence type="ECO:0000313" key="6">
    <source>
        <dbReference type="Proteomes" id="UP000011841"/>
    </source>
</evidence>
<dbReference type="STRING" id="1245469.S58_21250"/>
<dbReference type="SUPFAM" id="SSF46689">
    <property type="entry name" value="Homeodomain-like"/>
    <property type="match status" value="1"/>
</dbReference>
<dbReference type="GO" id="GO:0003700">
    <property type="term" value="F:DNA-binding transcription factor activity"/>
    <property type="evidence" value="ECO:0007669"/>
    <property type="project" value="InterPro"/>
</dbReference>
<dbReference type="KEGG" id="aol:S58_21250"/>
<protein>
    <recommendedName>
        <fullName evidence="4">HTH araC/xylS-type domain-containing protein</fullName>
    </recommendedName>
</protein>
<keyword evidence="2" id="KW-0238">DNA-binding</keyword>
<dbReference type="AlphaFoldDB" id="M4Z5C5"/>
<dbReference type="InterPro" id="IPR018060">
    <property type="entry name" value="HTH_AraC"/>
</dbReference>
<dbReference type="OrthoDB" id="252470at2"/>
<dbReference type="EMBL" id="AP012603">
    <property type="protein sequence ID" value="BAM88131.1"/>
    <property type="molecule type" value="Genomic_DNA"/>
</dbReference>
<dbReference type="InterPro" id="IPR020449">
    <property type="entry name" value="Tscrpt_reg_AraC-type_HTH"/>
</dbReference>
<dbReference type="PRINTS" id="PR00032">
    <property type="entry name" value="HTHARAC"/>
</dbReference>
<dbReference type="PROSITE" id="PS00041">
    <property type="entry name" value="HTH_ARAC_FAMILY_1"/>
    <property type="match status" value="1"/>
</dbReference>
<dbReference type="eggNOG" id="COG2207">
    <property type="taxonomic scope" value="Bacteria"/>
</dbReference>
<dbReference type="GO" id="GO:0043565">
    <property type="term" value="F:sequence-specific DNA binding"/>
    <property type="evidence" value="ECO:0007669"/>
    <property type="project" value="InterPro"/>
</dbReference>
<dbReference type="Pfam" id="PF12833">
    <property type="entry name" value="HTH_18"/>
    <property type="match status" value="1"/>
</dbReference>
<proteinExistence type="predicted"/>
<dbReference type="Proteomes" id="UP000011841">
    <property type="component" value="Chromosome"/>
</dbReference>
<keyword evidence="1" id="KW-0805">Transcription regulation</keyword>
<keyword evidence="6" id="KW-1185">Reference proteome</keyword>
<feature type="domain" description="HTH araC/xylS-type" evidence="4">
    <location>
        <begin position="214"/>
        <end position="315"/>
    </location>
</feature>
<evidence type="ECO:0000256" key="1">
    <source>
        <dbReference type="ARBA" id="ARBA00023015"/>
    </source>
</evidence>
<dbReference type="GeneID" id="301816032"/>
<evidence type="ECO:0000313" key="5">
    <source>
        <dbReference type="EMBL" id="BAM88131.1"/>
    </source>
</evidence>
<dbReference type="InterPro" id="IPR018062">
    <property type="entry name" value="HTH_AraC-typ_CS"/>
</dbReference>
<accession>M4Z5C5</accession>
<dbReference type="PANTHER" id="PTHR46796">
    <property type="entry name" value="HTH-TYPE TRANSCRIPTIONAL ACTIVATOR RHAS-RELATED"/>
    <property type="match status" value="1"/>
</dbReference>
<evidence type="ECO:0000259" key="4">
    <source>
        <dbReference type="PROSITE" id="PS01124"/>
    </source>
</evidence>
<dbReference type="PROSITE" id="PS01124">
    <property type="entry name" value="HTH_ARAC_FAMILY_2"/>
    <property type="match status" value="1"/>
</dbReference>